<keyword evidence="2" id="KW-0547">Nucleotide-binding</keyword>
<dbReference type="Pfam" id="PF00005">
    <property type="entry name" value="ABC_tran"/>
    <property type="match status" value="1"/>
</dbReference>
<dbReference type="KEGG" id="ocy:OSSY52_16750"/>
<dbReference type="GO" id="GO:1903805">
    <property type="term" value="P:L-valine import across plasma membrane"/>
    <property type="evidence" value="ECO:0007669"/>
    <property type="project" value="TreeGrafter"/>
</dbReference>
<evidence type="ECO:0000256" key="2">
    <source>
        <dbReference type="ARBA" id="ARBA00022741"/>
    </source>
</evidence>
<dbReference type="RefSeq" id="WP_190614124.1">
    <property type="nucleotide sequence ID" value="NZ_AP018712.1"/>
</dbReference>
<dbReference type="SMART" id="SM00382">
    <property type="entry name" value="AAA"/>
    <property type="match status" value="1"/>
</dbReference>
<organism evidence="5 6">
    <name type="scientific">Tepiditoga spiralis</name>
    <dbReference type="NCBI Taxonomy" id="2108365"/>
    <lineage>
        <taxon>Bacteria</taxon>
        <taxon>Thermotogati</taxon>
        <taxon>Thermotogota</taxon>
        <taxon>Thermotogae</taxon>
        <taxon>Petrotogales</taxon>
        <taxon>Petrotogaceae</taxon>
        <taxon>Tepiditoga</taxon>
    </lineage>
</organism>
<dbReference type="EMBL" id="AP018712">
    <property type="protein sequence ID" value="BBE31534.1"/>
    <property type="molecule type" value="Genomic_DNA"/>
</dbReference>
<dbReference type="InterPro" id="IPR027417">
    <property type="entry name" value="P-loop_NTPase"/>
</dbReference>
<dbReference type="GO" id="GO:1903806">
    <property type="term" value="P:L-isoleucine import across plasma membrane"/>
    <property type="evidence" value="ECO:0007669"/>
    <property type="project" value="TreeGrafter"/>
</dbReference>
<keyword evidence="1" id="KW-0813">Transport</keyword>
<dbReference type="AlphaFoldDB" id="A0A7G1G8H7"/>
<dbReference type="PROSITE" id="PS50893">
    <property type="entry name" value="ABC_TRANSPORTER_2"/>
    <property type="match status" value="1"/>
</dbReference>
<dbReference type="GO" id="GO:0015192">
    <property type="term" value="F:L-phenylalanine transmembrane transporter activity"/>
    <property type="evidence" value="ECO:0007669"/>
    <property type="project" value="TreeGrafter"/>
</dbReference>
<evidence type="ECO:0000259" key="4">
    <source>
        <dbReference type="PROSITE" id="PS50893"/>
    </source>
</evidence>
<dbReference type="GO" id="GO:0005886">
    <property type="term" value="C:plasma membrane"/>
    <property type="evidence" value="ECO:0007669"/>
    <property type="project" value="TreeGrafter"/>
</dbReference>
<dbReference type="GO" id="GO:0005304">
    <property type="term" value="F:L-valine transmembrane transporter activity"/>
    <property type="evidence" value="ECO:0007669"/>
    <property type="project" value="TreeGrafter"/>
</dbReference>
<dbReference type="GO" id="GO:0042941">
    <property type="term" value="P:D-alanine transmembrane transport"/>
    <property type="evidence" value="ECO:0007669"/>
    <property type="project" value="TreeGrafter"/>
</dbReference>
<dbReference type="Proteomes" id="UP000516361">
    <property type="component" value="Chromosome"/>
</dbReference>
<dbReference type="GO" id="GO:0015188">
    <property type="term" value="F:L-isoleucine transmembrane transporter activity"/>
    <property type="evidence" value="ECO:0007669"/>
    <property type="project" value="TreeGrafter"/>
</dbReference>
<dbReference type="InterPro" id="IPR051120">
    <property type="entry name" value="ABC_AA/LPS_Transport"/>
</dbReference>
<dbReference type="PANTHER" id="PTHR45772:SF7">
    <property type="entry name" value="AMINO ACID ABC TRANSPORTER ATP-BINDING PROTEIN"/>
    <property type="match status" value="1"/>
</dbReference>
<name>A0A7G1G8H7_9BACT</name>
<dbReference type="GO" id="GO:0015808">
    <property type="term" value="P:L-alanine transport"/>
    <property type="evidence" value="ECO:0007669"/>
    <property type="project" value="TreeGrafter"/>
</dbReference>
<evidence type="ECO:0000256" key="1">
    <source>
        <dbReference type="ARBA" id="ARBA00022448"/>
    </source>
</evidence>
<evidence type="ECO:0000313" key="5">
    <source>
        <dbReference type="EMBL" id="BBE31534.1"/>
    </source>
</evidence>
<dbReference type="CDD" id="cd03219">
    <property type="entry name" value="ABC_Mj1267_LivG_branched"/>
    <property type="match status" value="1"/>
</dbReference>
<protein>
    <submittedName>
        <fullName evidence="5">ABC transporter ATP-binding protein</fullName>
    </submittedName>
</protein>
<dbReference type="Gene3D" id="3.40.50.300">
    <property type="entry name" value="P-loop containing nucleotide triphosphate hydrolases"/>
    <property type="match status" value="1"/>
</dbReference>
<reference evidence="5 6" key="1">
    <citation type="submission" date="2018-06" db="EMBL/GenBank/DDBJ databases">
        <title>Genome sequencing of Oceanotoga sp. sy52.</title>
        <authorList>
            <person name="Mori K."/>
        </authorList>
    </citation>
    <scope>NUCLEOTIDE SEQUENCE [LARGE SCALE GENOMIC DNA]</scope>
    <source>
        <strain evidence="6">sy52</strain>
    </source>
</reference>
<sequence length="253" mass="28506">MLNIKDITVKFGGLKALENLSFTIQKNTIHSLIGPNGAGKTTLFNVITRIIKPNKGNILFNNESLLNLKSNEIIYKGITRTFQNLQLFNYMNVYENILSGYVHTFNKNSFNDKKLKLKAYDVILEISELLQIKNRLFSYPYQLSYGILKRVEIARAIVSKPSLILFDEPAAGLNNQETSEILSILNLLKSKGKTILLVEHDMSLVMKVSDEITVINFGKKIAEGAPNEISLNEEVINVYLGGGKNVKKNIRNK</sequence>
<evidence type="ECO:0000313" key="6">
    <source>
        <dbReference type="Proteomes" id="UP000516361"/>
    </source>
</evidence>
<dbReference type="InterPro" id="IPR003439">
    <property type="entry name" value="ABC_transporter-like_ATP-bd"/>
</dbReference>
<dbReference type="InParanoid" id="A0A7G1G8H7"/>
<dbReference type="Pfam" id="PF12399">
    <property type="entry name" value="BCA_ABC_TP_C"/>
    <property type="match status" value="1"/>
</dbReference>
<dbReference type="InterPro" id="IPR003593">
    <property type="entry name" value="AAA+_ATPase"/>
</dbReference>
<dbReference type="InterPro" id="IPR032823">
    <property type="entry name" value="BCA_ABC_TP_C"/>
</dbReference>
<keyword evidence="3 5" id="KW-0067">ATP-binding</keyword>
<accession>A0A7G1G8H7</accession>
<evidence type="ECO:0000256" key="3">
    <source>
        <dbReference type="ARBA" id="ARBA00022840"/>
    </source>
</evidence>
<keyword evidence="6" id="KW-1185">Reference proteome</keyword>
<dbReference type="PANTHER" id="PTHR45772">
    <property type="entry name" value="CONSERVED COMPONENT OF ABC TRANSPORTER FOR NATURAL AMINO ACIDS-RELATED"/>
    <property type="match status" value="1"/>
</dbReference>
<dbReference type="SUPFAM" id="SSF52540">
    <property type="entry name" value="P-loop containing nucleoside triphosphate hydrolases"/>
    <property type="match status" value="1"/>
</dbReference>
<proteinExistence type="predicted"/>
<dbReference type="GO" id="GO:0005524">
    <property type="term" value="F:ATP binding"/>
    <property type="evidence" value="ECO:0007669"/>
    <property type="project" value="UniProtKB-KW"/>
</dbReference>
<feature type="domain" description="ABC transporter" evidence="4">
    <location>
        <begin position="2"/>
        <end position="242"/>
    </location>
</feature>
<dbReference type="GO" id="GO:0016887">
    <property type="term" value="F:ATP hydrolysis activity"/>
    <property type="evidence" value="ECO:0007669"/>
    <property type="project" value="InterPro"/>
</dbReference>
<gene>
    <name evidence="5" type="ORF">OSSY52_16750</name>
</gene>